<dbReference type="SMART" id="SM00856">
    <property type="entry name" value="PMEI"/>
    <property type="match status" value="1"/>
</dbReference>
<dbReference type="InterPro" id="IPR035513">
    <property type="entry name" value="Invertase/methylesterase_inhib"/>
</dbReference>
<dbReference type="AlphaFoldDB" id="A0A3S4PDW8"/>
<dbReference type="PANTHER" id="PTHR35357:SF8">
    <property type="entry name" value="OS01G0111000 PROTEIN"/>
    <property type="match status" value="1"/>
</dbReference>
<keyword evidence="2" id="KW-1015">Disulfide bond</keyword>
<protein>
    <submittedName>
        <fullName evidence="6">Putative invertase inhibitor</fullName>
    </submittedName>
</protein>
<comment type="caution">
    <text evidence="6">The sequence shown here is derived from an EMBL/GenBank/DDBJ whole genome shotgun (WGS) entry which is preliminary data.</text>
</comment>
<dbReference type="GO" id="GO:0004857">
    <property type="term" value="F:enzyme inhibitor activity"/>
    <property type="evidence" value="ECO:0007669"/>
    <property type="project" value="InterPro"/>
</dbReference>
<dbReference type="CDD" id="cd15795">
    <property type="entry name" value="PMEI-Pla_a_1_like"/>
    <property type="match status" value="1"/>
</dbReference>
<reference evidence="6 7" key="1">
    <citation type="journal article" date="2019" name="Nat. Plants">
        <title>Stout camphor tree genome fills gaps in understanding of flowering plant genome evolution.</title>
        <authorList>
            <person name="Chaw S.M."/>
            <person name="Liu Y.C."/>
            <person name="Wu Y.W."/>
            <person name="Wang H.Y."/>
            <person name="Lin C.I."/>
            <person name="Wu C.S."/>
            <person name="Ke H.M."/>
            <person name="Chang L.Y."/>
            <person name="Hsu C.Y."/>
            <person name="Yang H.T."/>
            <person name="Sudianto E."/>
            <person name="Hsu M.H."/>
            <person name="Wu K.P."/>
            <person name="Wang L.N."/>
            <person name="Leebens-Mack J.H."/>
            <person name="Tsai I.J."/>
        </authorList>
    </citation>
    <scope>NUCLEOTIDE SEQUENCE [LARGE SCALE GENOMIC DNA]</scope>
    <source>
        <strain evidence="7">cv. Chaw 1501</strain>
        <tissue evidence="6">Young leaves</tissue>
    </source>
</reference>
<feature type="chain" id="PRO_5018608552" evidence="4">
    <location>
        <begin position="25"/>
        <end position="180"/>
    </location>
</feature>
<dbReference type="GO" id="GO:0005576">
    <property type="term" value="C:extracellular region"/>
    <property type="evidence" value="ECO:0007669"/>
    <property type="project" value="UniProtKB-ARBA"/>
</dbReference>
<dbReference type="NCBIfam" id="TIGR01614">
    <property type="entry name" value="PME_inhib"/>
    <property type="match status" value="1"/>
</dbReference>
<dbReference type="InterPro" id="IPR034088">
    <property type="entry name" value="Pla_a_1-like"/>
</dbReference>
<dbReference type="Gene3D" id="1.20.140.40">
    <property type="entry name" value="Invertase/pectin methylesterase inhibitor family protein"/>
    <property type="match status" value="1"/>
</dbReference>
<evidence type="ECO:0000256" key="1">
    <source>
        <dbReference type="ARBA" id="ARBA00022729"/>
    </source>
</evidence>
<evidence type="ECO:0000256" key="4">
    <source>
        <dbReference type="SAM" id="SignalP"/>
    </source>
</evidence>
<evidence type="ECO:0000256" key="2">
    <source>
        <dbReference type="ARBA" id="ARBA00023157"/>
    </source>
</evidence>
<dbReference type="InterPro" id="IPR006501">
    <property type="entry name" value="Pectinesterase_inhib_dom"/>
</dbReference>
<accession>A0A3S4PDW8</accession>
<evidence type="ECO:0000259" key="5">
    <source>
        <dbReference type="SMART" id="SM00856"/>
    </source>
</evidence>
<feature type="domain" description="Pectinesterase inhibitor" evidence="5">
    <location>
        <begin position="23"/>
        <end position="174"/>
    </location>
</feature>
<organism evidence="6 7">
    <name type="scientific">Cinnamomum micranthum f. kanehirae</name>
    <dbReference type="NCBI Taxonomy" id="337451"/>
    <lineage>
        <taxon>Eukaryota</taxon>
        <taxon>Viridiplantae</taxon>
        <taxon>Streptophyta</taxon>
        <taxon>Embryophyta</taxon>
        <taxon>Tracheophyta</taxon>
        <taxon>Spermatophyta</taxon>
        <taxon>Magnoliopsida</taxon>
        <taxon>Magnoliidae</taxon>
        <taxon>Laurales</taxon>
        <taxon>Lauraceae</taxon>
        <taxon>Cinnamomum</taxon>
    </lineage>
</organism>
<proteinExistence type="inferred from homology"/>
<keyword evidence="1 4" id="KW-0732">Signal</keyword>
<evidence type="ECO:0000313" key="6">
    <source>
        <dbReference type="EMBL" id="RWR89130.1"/>
    </source>
</evidence>
<comment type="similarity">
    <text evidence="3">Belongs to the PMEI family.</text>
</comment>
<keyword evidence="7" id="KW-1185">Reference proteome</keyword>
<dbReference type="Pfam" id="PF04043">
    <property type="entry name" value="PMEI"/>
    <property type="match status" value="1"/>
</dbReference>
<dbReference type="PANTHER" id="PTHR35357">
    <property type="entry name" value="OS02G0537100 PROTEIN"/>
    <property type="match status" value="1"/>
</dbReference>
<evidence type="ECO:0000256" key="3">
    <source>
        <dbReference type="ARBA" id="ARBA00038471"/>
    </source>
</evidence>
<dbReference type="Proteomes" id="UP000283530">
    <property type="component" value="Unassembled WGS sequence"/>
</dbReference>
<feature type="signal peptide" evidence="4">
    <location>
        <begin position="1"/>
        <end position="24"/>
    </location>
</feature>
<dbReference type="OrthoDB" id="1915198at2759"/>
<name>A0A3S4PDW8_9MAGN</name>
<gene>
    <name evidence="6" type="ORF">CKAN_01817900</name>
</gene>
<dbReference type="FunFam" id="1.20.140.40:FF:000002">
    <property type="entry name" value="Putative invertase inhibitor"/>
    <property type="match status" value="1"/>
</dbReference>
<dbReference type="SUPFAM" id="SSF101148">
    <property type="entry name" value="Plant invertase/pectin methylesterase inhibitor"/>
    <property type="match status" value="1"/>
</dbReference>
<sequence>MLILKSFMLLFLAFLLFLSTQSLGTSVLEDTCKRAAESSPNISYNFCVSSLRADPRSTNADLAGLGLIALDLVSLKATQASSHAKDLLRNPGLVSDKKQCLQQCLELYDDAMDTLKRCRDAYSGKRYKDVNIWVSGAMDNSDTCEDGFKESGLASPLTQENHDLTQLGSIVLAITKFLGA</sequence>
<dbReference type="EMBL" id="QPKB01000007">
    <property type="protein sequence ID" value="RWR89130.1"/>
    <property type="molecule type" value="Genomic_DNA"/>
</dbReference>
<evidence type="ECO:0000313" key="7">
    <source>
        <dbReference type="Proteomes" id="UP000283530"/>
    </source>
</evidence>